<evidence type="ECO:0000313" key="1">
    <source>
        <dbReference type="EMBL" id="MDY0396591.1"/>
    </source>
</evidence>
<protein>
    <recommendedName>
        <fullName evidence="3">Spo0E like sporulation regulatory protein</fullName>
    </recommendedName>
</protein>
<sequence>MGLANRKEIGYFEFGMTNKELAQSLIHLNSKLRAAEQKLMISTDTAIMGYYNHAQNELIYLHSILERTKF</sequence>
<dbReference type="Proteomes" id="UP001281447">
    <property type="component" value="Unassembled WGS sequence"/>
</dbReference>
<evidence type="ECO:0008006" key="3">
    <source>
        <dbReference type="Google" id="ProtNLM"/>
    </source>
</evidence>
<keyword evidence="2" id="KW-1185">Reference proteome</keyword>
<proteinExistence type="predicted"/>
<comment type="caution">
    <text evidence="1">The sequence shown here is derived from an EMBL/GenBank/DDBJ whole genome shotgun (WGS) entry which is preliminary data.</text>
</comment>
<accession>A0ABU5CB77</accession>
<evidence type="ECO:0000313" key="2">
    <source>
        <dbReference type="Proteomes" id="UP001281447"/>
    </source>
</evidence>
<organism evidence="1 2">
    <name type="scientific">Tigheibacillus halophilus</name>
    <dbReference type="NCBI Taxonomy" id="361280"/>
    <lineage>
        <taxon>Bacteria</taxon>
        <taxon>Bacillati</taxon>
        <taxon>Bacillota</taxon>
        <taxon>Bacilli</taxon>
        <taxon>Bacillales</taxon>
        <taxon>Bacillaceae</taxon>
        <taxon>Tigheibacillus</taxon>
    </lineage>
</organism>
<gene>
    <name evidence="1" type="ORF">RWE15_22660</name>
</gene>
<dbReference type="RefSeq" id="WP_390353579.1">
    <property type="nucleotide sequence ID" value="NZ_JBHUIZ010000003.1"/>
</dbReference>
<name>A0ABU5CB77_9BACI</name>
<dbReference type="EMBL" id="JAWDIP010000004">
    <property type="protein sequence ID" value="MDY0396591.1"/>
    <property type="molecule type" value="Genomic_DNA"/>
</dbReference>
<reference evidence="1 2" key="1">
    <citation type="submission" date="2023-10" db="EMBL/GenBank/DDBJ databases">
        <title>Virgibacillus halophilus 5B73C genome.</title>
        <authorList>
            <person name="Miliotis G."/>
            <person name="Sengupta P."/>
            <person name="Hameed A."/>
            <person name="Chuvochina M."/>
            <person name="Mcdonagh F."/>
            <person name="Simpson A.C."/>
            <person name="Singh N.K."/>
            <person name="Rekha P.D."/>
            <person name="Raman K."/>
            <person name="Hugenholtz P."/>
            <person name="Venkateswaran K."/>
        </authorList>
    </citation>
    <scope>NUCLEOTIDE SEQUENCE [LARGE SCALE GENOMIC DNA]</scope>
    <source>
        <strain evidence="1 2">5B73C</strain>
    </source>
</reference>